<sequence length="253" mass="28527">MPSVEQFYDSLADAYHLIFEDWERAIARQALVLDAVIRSKLKRERLNVHDCACGIGTQAIGLATLGYQVSGSDLSRAAVQRAMREAGTRGLLIDFFVSDMTTLARYPSGQFDVICAFDNALPHLSADQLQAAAHSFRRVLCSDEMFVASIRDYDDLVESRPTFQGPVFFGATGARRIVHQVWDWTDTDAYDVHQYISLEQKEGWKDLHFSSQYRCLLRAELTQTLLSAGFVNIEWLMPPTTGYYQPIVIGRAC</sequence>
<dbReference type="InterPro" id="IPR041698">
    <property type="entry name" value="Methyltransf_25"/>
</dbReference>
<dbReference type="GO" id="GO:0008168">
    <property type="term" value="F:methyltransferase activity"/>
    <property type="evidence" value="ECO:0007669"/>
    <property type="project" value="UniProtKB-KW"/>
</dbReference>
<dbReference type="EMBL" id="JACHDZ010000002">
    <property type="protein sequence ID" value="MBB5343772.1"/>
    <property type="molecule type" value="Genomic_DNA"/>
</dbReference>
<reference evidence="2 3" key="1">
    <citation type="submission" date="2020-08" db="EMBL/GenBank/DDBJ databases">
        <title>Genomic Encyclopedia of Type Strains, Phase IV (KMG-V): Genome sequencing to study the core and pangenomes of soil and plant-associated prokaryotes.</title>
        <authorList>
            <person name="Whitman W."/>
        </authorList>
    </citation>
    <scope>NUCLEOTIDE SEQUENCE [LARGE SCALE GENOMIC DNA]</scope>
    <source>
        <strain evidence="2 3">M8US30</strain>
    </source>
</reference>
<dbReference type="AlphaFoldDB" id="A0A7W8N2V2"/>
<feature type="domain" description="Methyltransferase" evidence="1">
    <location>
        <begin position="48"/>
        <end position="140"/>
    </location>
</feature>
<evidence type="ECO:0000259" key="1">
    <source>
        <dbReference type="Pfam" id="PF13649"/>
    </source>
</evidence>
<dbReference type="Pfam" id="PF13649">
    <property type="entry name" value="Methyltransf_25"/>
    <property type="match status" value="1"/>
</dbReference>
<dbReference type="Gene3D" id="3.40.50.150">
    <property type="entry name" value="Vaccinia Virus protein VP39"/>
    <property type="match status" value="1"/>
</dbReference>
<dbReference type="Proteomes" id="UP000569092">
    <property type="component" value="Unassembled WGS sequence"/>
</dbReference>
<comment type="caution">
    <text evidence="2">The sequence shown here is derived from an EMBL/GenBank/DDBJ whole genome shotgun (WGS) entry which is preliminary data.</text>
</comment>
<evidence type="ECO:0000313" key="3">
    <source>
        <dbReference type="Proteomes" id="UP000569092"/>
    </source>
</evidence>
<evidence type="ECO:0000313" key="2">
    <source>
        <dbReference type="EMBL" id="MBB5343772.1"/>
    </source>
</evidence>
<keyword evidence="2" id="KW-0808">Transferase</keyword>
<keyword evidence="2" id="KW-0489">Methyltransferase</keyword>
<dbReference type="SUPFAM" id="SSF53335">
    <property type="entry name" value="S-adenosyl-L-methionine-dependent methyltransferases"/>
    <property type="match status" value="1"/>
</dbReference>
<protein>
    <submittedName>
        <fullName evidence="2">SAM-dependent methyltransferase</fullName>
    </submittedName>
</protein>
<name>A0A7W8N2V2_9BACT</name>
<proteinExistence type="predicted"/>
<dbReference type="CDD" id="cd02440">
    <property type="entry name" value="AdoMet_MTases"/>
    <property type="match status" value="1"/>
</dbReference>
<dbReference type="GO" id="GO:0032259">
    <property type="term" value="P:methylation"/>
    <property type="evidence" value="ECO:0007669"/>
    <property type="project" value="UniProtKB-KW"/>
</dbReference>
<accession>A0A7W8N2V2</accession>
<dbReference type="Gene3D" id="2.20.25.110">
    <property type="entry name" value="S-adenosyl-L-methionine-dependent methyltransferases"/>
    <property type="match status" value="1"/>
</dbReference>
<gene>
    <name evidence="2" type="ORF">HDF10_001747</name>
</gene>
<organism evidence="2 3">
    <name type="scientific">Tunturiibacter lichenicola</name>
    <dbReference type="NCBI Taxonomy" id="2051959"/>
    <lineage>
        <taxon>Bacteria</taxon>
        <taxon>Pseudomonadati</taxon>
        <taxon>Acidobacteriota</taxon>
        <taxon>Terriglobia</taxon>
        <taxon>Terriglobales</taxon>
        <taxon>Acidobacteriaceae</taxon>
        <taxon>Tunturiibacter</taxon>
    </lineage>
</organism>
<dbReference type="InterPro" id="IPR029063">
    <property type="entry name" value="SAM-dependent_MTases_sf"/>
</dbReference>